<dbReference type="EMBL" id="CZKA01000050">
    <property type="protein sequence ID" value="CUR58771.1"/>
    <property type="molecule type" value="Genomic_DNA"/>
</dbReference>
<organism evidence="1">
    <name type="scientific">metagenome</name>
    <dbReference type="NCBI Taxonomy" id="256318"/>
    <lineage>
        <taxon>unclassified sequences</taxon>
        <taxon>metagenomes</taxon>
    </lineage>
</organism>
<gene>
    <name evidence="1" type="ORF">NOCA2540037</name>
</gene>
<dbReference type="AlphaFoldDB" id="A0A2P2C9V8"/>
<protein>
    <submittedName>
        <fullName evidence="1">Uncharacterized protein</fullName>
    </submittedName>
</protein>
<reference evidence="1" key="1">
    <citation type="submission" date="2015-08" db="EMBL/GenBank/DDBJ databases">
        <authorList>
            <person name="Babu N.S."/>
            <person name="Beckwith C.J."/>
            <person name="Beseler K.G."/>
            <person name="Brison A."/>
            <person name="Carone J.V."/>
            <person name="Caskin T.P."/>
            <person name="Diamond M."/>
            <person name="Durham M.E."/>
            <person name="Foxe J.M."/>
            <person name="Go M."/>
            <person name="Henderson B.A."/>
            <person name="Jones I.B."/>
            <person name="McGettigan J.A."/>
            <person name="Micheletti S.J."/>
            <person name="Nasrallah M.E."/>
            <person name="Ortiz D."/>
            <person name="Piller C.R."/>
            <person name="Privatt S.R."/>
            <person name="Schneider S.L."/>
            <person name="Sharp S."/>
            <person name="Smith T.C."/>
            <person name="Stanton J.D."/>
            <person name="Ullery H.E."/>
            <person name="Wilson R.J."/>
            <person name="Serrano M.G."/>
            <person name="Buck G."/>
            <person name="Lee V."/>
            <person name="Wang Y."/>
            <person name="Carvalho R."/>
            <person name="Voegtly L."/>
            <person name="Shi R."/>
            <person name="Duckworth R."/>
            <person name="Johnson A."/>
            <person name="Loviza R."/>
            <person name="Walstead R."/>
            <person name="Shah Z."/>
            <person name="Kiflezghi M."/>
            <person name="Wade K."/>
            <person name="Ball S.L."/>
            <person name="Bradley K.W."/>
            <person name="Asai D.J."/>
            <person name="Bowman C.A."/>
            <person name="Russell D.A."/>
            <person name="Pope W.H."/>
            <person name="Jacobs-Sera D."/>
            <person name="Hendrix R.W."/>
            <person name="Hatfull G.F."/>
        </authorList>
    </citation>
    <scope>NUCLEOTIDE SEQUENCE</scope>
</reference>
<sequence length="62" mass="7044">MLAISHLTWTDEGPVHVPAPLTCRLGFRHRWVRVWLPGGESCVMCQVCERTPSRTIFESPVP</sequence>
<accession>A0A2P2C9V8</accession>
<evidence type="ECO:0000313" key="1">
    <source>
        <dbReference type="EMBL" id="CUR58771.1"/>
    </source>
</evidence>
<proteinExistence type="predicted"/>
<name>A0A2P2C9V8_9ZZZZ</name>